<name>A0A1C3XVR1_9BRAD</name>
<dbReference type="AlphaFoldDB" id="A0A1C3XVR1"/>
<dbReference type="Proteomes" id="UP000199184">
    <property type="component" value="Unassembled WGS sequence"/>
</dbReference>
<gene>
    <name evidence="1" type="ORF">GA0061098_10851</name>
</gene>
<accession>A0A1C3XVR1</accession>
<dbReference type="EMBL" id="FMAI01000085">
    <property type="protein sequence ID" value="SCB56134.1"/>
    <property type="molecule type" value="Genomic_DNA"/>
</dbReference>
<evidence type="ECO:0000313" key="1">
    <source>
        <dbReference type="EMBL" id="SCB56134.1"/>
    </source>
</evidence>
<evidence type="ECO:0000313" key="2">
    <source>
        <dbReference type="Proteomes" id="UP000199184"/>
    </source>
</evidence>
<organism evidence="1 2">
    <name type="scientific">Bradyrhizobium shewense</name>
    <dbReference type="NCBI Taxonomy" id="1761772"/>
    <lineage>
        <taxon>Bacteria</taxon>
        <taxon>Pseudomonadati</taxon>
        <taxon>Pseudomonadota</taxon>
        <taxon>Alphaproteobacteria</taxon>
        <taxon>Hyphomicrobiales</taxon>
        <taxon>Nitrobacteraceae</taxon>
        <taxon>Bradyrhizobium</taxon>
    </lineage>
</organism>
<protein>
    <submittedName>
        <fullName evidence="1">Uncharacterized protein</fullName>
    </submittedName>
</protein>
<keyword evidence="2" id="KW-1185">Reference proteome</keyword>
<proteinExistence type="predicted"/>
<sequence length="55" mass="6131">MSGDIAGREAKCFFDMGFSLSPATHIQLCAANLRVCLSQIAIQRQRSFKLSWRVA</sequence>
<reference evidence="2" key="1">
    <citation type="submission" date="2016-08" db="EMBL/GenBank/DDBJ databases">
        <authorList>
            <person name="Varghese N."/>
            <person name="Submissions Spin"/>
        </authorList>
    </citation>
    <scope>NUCLEOTIDE SEQUENCE [LARGE SCALE GENOMIC DNA]</scope>
    <source>
        <strain evidence="2">ERR11</strain>
    </source>
</reference>